<keyword evidence="3" id="KW-0813">Transport</keyword>
<keyword evidence="8" id="KW-1185">Reference proteome</keyword>
<feature type="chain" id="PRO_5046698922" description="Solute-binding protein family 5 domain-containing protein" evidence="5">
    <location>
        <begin position="29"/>
        <end position="576"/>
    </location>
</feature>
<evidence type="ECO:0000256" key="3">
    <source>
        <dbReference type="ARBA" id="ARBA00022448"/>
    </source>
</evidence>
<dbReference type="Gene3D" id="3.10.105.10">
    <property type="entry name" value="Dipeptide-binding Protein, Domain 3"/>
    <property type="match status" value="2"/>
</dbReference>
<dbReference type="PROSITE" id="PS51318">
    <property type="entry name" value="TAT"/>
    <property type="match status" value="1"/>
</dbReference>
<evidence type="ECO:0000259" key="6">
    <source>
        <dbReference type="Pfam" id="PF00496"/>
    </source>
</evidence>
<dbReference type="Gene3D" id="3.40.190.10">
    <property type="entry name" value="Periplasmic binding protein-like II"/>
    <property type="match status" value="1"/>
</dbReference>
<evidence type="ECO:0000313" key="8">
    <source>
        <dbReference type="Proteomes" id="UP000606490"/>
    </source>
</evidence>
<dbReference type="InterPro" id="IPR006311">
    <property type="entry name" value="TAT_signal"/>
</dbReference>
<gene>
    <name evidence="7" type="ORF">JMJ55_08140</name>
</gene>
<reference evidence="7 8" key="1">
    <citation type="submission" date="2021-01" db="EMBL/GenBank/DDBJ databases">
        <title>Belnapia mucosa sp. nov. and Belnapia arida sp. nov., isolated from the Tabernas Desert (Almeria, Spain).</title>
        <authorList>
            <person name="Molina-Menor E."/>
            <person name="Vidal-Verdu A."/>
            <person name="Calonge A."/>
            <person name="Satari L."/>
            <person name="Pereto Magraner J."/>
            <person name="Porcar Miralles M."/>
        </authorList>
    </citation>
    <scope>NUCLEOTIDE SEQUENCE [LARGE SCALE GENOMIC DNA]</scope>
    <source>
        <strain evidence="7 8">T6</strain>
    </source>
</reference>
<proteinExistence type="inferred from homology"/>
<evidence type="ECO:0000313" key="7">
    <source>
        <dbReference type="EMBL" id="MBL6455286.1"/>
    </source>
</evidence>
<feature type="signal peptide" evidence="5">
    <location>
        <begin position="1"/>
        <end position="28"/>
    </location>
</feature>
<dbReference type="InterPro" id="IPR039424">
    <property type="entry name" value="SBP_5"/>
</dbReference>
<dbReference type="SUPFAM" id="SSF53850">
    <property type="entry name" value="Periplasmic binding protein-like II"/>
    <property type="match status" value="2"/>
</dbReference>
<dbReference type="EMBL" id="JAEUXJ010000003">
    <property type="protein sequence ID" value="MBL6455286.1"/>
    <property type="molecule type" value="Genomic_DNA"/>
</dbReference>
<name>A0ABS1V2E8_9PROT</name>
<dbReference type="PANTHER" id="PTHR30290:SF9">
    <property type="entry name" value="OLIGOPEPTIDE-BINDING PROTEIN APPA"/>
    <property type="match status" value="1"/>
</dbReference>
<evidence type="ECO:0000256" key="4">
    <source>
        <dbReference type="ARBA" id="ARBA00022729"/>
    </source>
</evidence>
<organism evidence="7 8">
    <name type="scientific">Belnapia mucosa</name>
    <dbReference type="NCBI Taxonomy" id="2804532"/>
    <lineage>
        <taxon>Bacteria</taxon>
        <taxon>Pseudomonadati</taxon>
        <taxon>Pseudomonadota</taxon>
        <taxon>Alphaproteobacteria</taxon>
        <taxon>Acetobacterales</taxon>
        <taxon>Roseomonadaceae</taxon>
        <taxon>Belnapia</taxon>
    </lineage>
</organism>
<evidence type="ECO:0000256" key="1">
    <source>
        <dbReference type="ARBA" id="ARBA00004418"/>
    </source>
</evidence>
<feature type="domain" description="Solute-binding protein family 5" evidence="6">
    <location>
        <begin position="252"/>
        <end position="575"/>
    </location>
</feature>
<protein>
    <recommendedName>
        <fullName evidence="6">Solute-binding protein family 5 domain-containing protein</fullName>
    </recommendedName>
</protein>
<dbReference type="Pfam" id="PF00496">
    <property type="entry name" value="SBP_bac_5"/>
    <property type="match status" value="1"/>
</dbReference>
<sequence length="576" mass="64269">MPMETKRRALMGAAAAAAVTAAVGPARAAPPFFKLYLMIPNNQPARMIWGNLAAQQMQRIGIDVVSSLVPFTVIAPRRSRGEGKTHVDGGWDCYLERYYYNAIKPTPNTLYHSRLMPPGGENYYYVNDPEIDKALDVISNTLDESARQAAYRDFERRWYDIQPMTILFYPQDVIAVNPKLKGFDATTFNPVFFPQPEKWTIEGAGRNATAAFASWAQPATLIPMYSTGYTESNVFGPVYNRLYEYESWETKKLVPGLATDHSVSSDGKNWVITLRQGVKWHSGEEFTAADVKFTWDTILNAAYGSQLRAGVMQVLGGTESYRASGKYEISVTLPQPSMLFLDWLLGAMAIMPEHAYKDIRPEALRGHIASTWLGSYTVKTSDGKSFTARGGVGTGPWIPQGYDPSRKAYKYARNPNYWKPHTGNVTTYYLVNIQGTDSVLSALKAGEIDAHDPMYDIGPLANTIDPSWGKVQTFDSFKWQHICYNLKHPVFGTGVETPLGKQDPSRAAEAAAFIRKAISHAIPREQIVKEIAGGYGVPGTVPMPYTAPEYDHEMLKPIAYDLDLARQYMEKAGYKY</sequence>
<accession>A0ABS1V2E8</accession>
<dbReference type="CDD" id="cd00995">
    <property type="entry name" value="PBP2_NikA_DppA_OppA_like"/>
    <property type="match status" value="1"/>
</dbReference>
<dbReference type="RefSeq" id="WP_202825039.1">
    <property type="nucleotide sequence ID" value="NZ_JAEUXJ010000003.1"/>
</dbReference>
<keyword evidence="4 5" id="KW-0732">Signal</keyword>
<comment type="subcellular location">
    <subcellularLocation>
        <location evidence="1">Periplasm</location>
    </subcellularLocation>
</comment>
<comment type="similarity">
    <text evidence="2">Belongs to the bacterial solute-binding protein 5 family.</text>
</comment>
<evidence type="ECO:0000256" key="5">
    <source>
        <dbReference type="SAM" id="SignalP"/>
    </source>
</evidence>
<dbReference type="Proteomes" id="UP000606490">
    <property type="component" value="Unassembled WGS sequence"/>
</dbReference>
<dbReference type="PANTHER" id="PTHR30290">
    <property type="entry name" value="PERIPLASMIC BINDING COMPONENT OF ABC TRANSPORTER"/>
    <property type="match status" value="1"/>
</dbReference>
<comment type="caution">
    <text evidence="7">The sequence shown here is derived from an EMBL/GenBank/DDBJ whole genome shotgun (WGS) entry which is preliminary data.</text>
</comment>
<dbReference type="InterPro" id="IPR000914">
    <property type="entry name" value="SBP_5_dom"/>
</dbReference>
<evidence type="ECO:0000256" key="2">
    <source>
        <dbReference type="ARBA" id="ARBA00005695"/>
    </source>
</evidence>